<feature type="domain" description="DhaL" evidence="11">
    <location>
        <begin position="153"/>
        <end position="349"/>
    </location>
</feature>
<dbReference type="STRING" id="13706.A0A1X2H2L9"/>
<evidence type="ECO:0000256" key="9">
    <source>
        <dbReference type="ARBA" id="ARBA00047974"/>
    </source>
</evidence>
<accession>A0A1X2H2L9</accession>
<dbReference type="Gene3D" id="1.25.40.340">
    <property type="match status" value="1"/>
</dbReference>
<keyword evidence="8" id="KW-0067">ATP-binding</keyword>
<proteinExistence type="inferred from homology"/>
<comment type="catalytic activity">
    <reaction evidence="10">
        <text>dihydroxyacetone + ATP = dihydroxyacetone phosphate + ADP + H(+)</text>
        <dbReference type="Rhea" id="RHEA:15773"/>
        <dbReference type="ChEBI" id="CHEBI:15378"/>
        <dbReference type="ChEBI" id="CHEBI:16016"/>
        <dbReference type="ChEBI" id="CHEBI:30616"/>
        <dbReference type="ChEBI" id="CHEBI:57642"/>
        <dbReference type="ChEBI" id="CHEBI:456216"/>
        <dbReference type="EC" id="2.7.1.29"/>
    </reaction>
</comment>
<keyword evidence="14" id="KW-1185">Reference proteome</keyword>
<gene>
    <name evidence="13" type="ORF">BCR43DRAFT_497703</name>
</gene>
<dbReference type="InterPro" id="IPR050861">
    <property type="entry name" value="Dihydroxyacetone_Kinase"/>
</dbReference>
<dbReference type="InterPro" id="IPR004007">
    <property type="entry name" value="DhaL_dom"/>
</dbReference>
<evidence type="ECO:0000313" key="13">
    <source>
        <dbReference type="EMBL" id="ORY92044.1"/>
    </source>
</evidence>
<dbReference type="FunFam" id="1.25.40.340:FF:000001">
    <property type="entry name" value="Dihydroxyacetone kinase 1"/>
    <property type="match status" value="1"/>
</dbReference>
<dbReference type="InParanoid" id="A0A1X2H2L9"/>
<comment type="caution">
    <text evidence="13">The sequence shown here is derived from an EMBL/GenBank/DDBJ whole genome shotgun (WGS) entry which is preliminary data.</text>
</comment>
<dbReference type="InterPro" id="IPR036117">
    <property type="entry name" value="DhaL_dom_sf"/>
</dbReference>
<keyword evidence="4" id="KW-0808">Transferase</keyword>
<evidence type="ECO:0000256" key="2">
    <source>
        <dbReference type="ARBA" id="ARBA00004778"/>
    </source>
</evidence>
<dbReference type="GO" id="GO:0019588">
    <property type="term" value="P:anaerobic glycerol catabolic process"/>
    <property type="evidence" value="ECO:0007669"/>
    <property type="project" value="UniProtKB-UniPathway"/>
</dbReference>
<evidence type="ECO:0000256" key="3">
    <source>
        <dbReference type="ARBA" id="ARBA00008757"/>
    </source>
</evidence>
<evidence type="ECO:0000256" key="5">
    <source>
        <dbReference type="ARBA" id="ARBA00022741"/>
    </source>
</evidence>
<evidence type="ECO:0000256" key="1">
    <source>
        <dbReference type="ARBA" id="ARBA00003264"/>
    </source>
</evidence>
<comment type="catalytic activity">
    <reaction evidence="9">
        <text>D-glyceraldehyde + ATP = D-glyceraldehyde 3-phosphate + ADP + H(+)</text>
        <dbReference type="Rhea" id="RHEA:13941"/>
        <dbReference type="ChEBI" id="CHEBI:15378"/>
        <dbReference type="ChEBI" id="CHEBI:17378"/>
        <dbReference type="ChEBI" id="CHEBI:30616"/>
        <dbReference type="ChEBI" id="CHEBI:59776"/>
        <dbReference type="ChEBI" id="CHEBI:456216"/>
        <dbReference type="EC" id="2.7.1.28"/>
    </reaction>
</comment>
<dbReference type="EMBL" id="MCGN01000010">
    <property type="protein sequence ID" value="ORY92044.1"/>
    <property type="molecule type" value="Genomic_DNA"/>
</dbReference>
<dbReference type="GO" id="GO:0005524">
    <property type="term" value="F:ATP binding"/>
    <property type="evidence" value="ECO:0007669"/>
    <property type="project" value="UniProtKB-KW"/>
</dbReference>
<evidence type="ECO:0000259" key="11">
    <source>
        <dbReference type="PROSITE" id="PS51480"/>
    </source>
</evidence>
<evidence type="ECO:0000259" key="12">
    <source>
        <dbReference type="PROSITE" id="PS51481"/>
    </source>
</evidence>
<organism evidence="13 14">
    <name type="scientific">Syncephalastrum racemosum</name>
    <name type="common">Filamentous fungus</name>
    <dbReference type="NCBI Taxonomy" id="13706"/>
    <lineage>
        <taxon>Eukaryota</taxon>
        <taxon>Fungi</taxon>
        <taxon>Fungi incertae sedis</taxon>
        <taxon>Mucoromycota</taxon>
        <taxon>Mucoromycotina</taxon>
        <taxon>Mucoromycetes</taxon>
        <taxon>Mucorales</taxon>
        <taxon>Syncephalastraceae</taxon>
        <taxon>Syncephalastrum</taxon>
    </lineage>
</organism>
<dbReference type="InterPro" id="IPR004006">
    <property type="entry name" value="DhaK_dom"/>
</dbReference>
<reference evidence="13 14" key="1">
    <citation type="submission" date="2016-07" db="EMBL/GenBank/DDBJ databases">
        <title>Pervasive Adenine N6-methylation of Active Genes in Fungi.</title>
        <authorList>
            <consortium name="DOE Joint Genome Institute"/>
            <person name="Mondo S.J."/>
            <person name="Dannebaum R.O."/>
            <person name="Kuo R.C."/>
            <person name="Labutti K."/>
            <person name="Haridas S."/>
            <person name="Kuo A."/>
            <person name="Salamov A."/>
            <person name="Ahrendt S.R."/>
            <person name="Lipzen A."/>
            <person name="Sullivan W."/>
            <person name="Andreopoulos W.B."/>
            <person name="Clum A."/>
            <person name="Lindquist E."/>
            <person name="Daum C."/>
            <person name="Ramamoorthy G.K."/>
            <person name="Gryganskyi A."/>
            <person name="Culley D."/>
            <person name="Magnuson J.K."/>
            <person name="James T.Y."/>
            <person name="O'Malley M.A."/>
            <person name="Stajich J.E."/>
            <person name="Spatafora J.W."/>
            <person name="Visel A."/>
            <person name="Grigoriev I.V."/>
        </authorList>
    </citation>
    <scope>NUCLEOTIDE SEQUENCE [LARGE SCALE GENOMIC DNA]</scope>
    <source>
        <strain evidence="13 14">NRRL 2496</strain>
    </source>
</reference>
<dbReference type="Proteomes" id="UP000242180">
    <property type="component" value="Unassembled WGS sequence"/>
</dbReference>
<evidence type="ECO:0000313" key="14">
    <source>
        <dbReference type="Proteomes" id="UP000242180"/>
    </source>
</evidence>
<dbReference type="UniPathway" id="UPA00617">
    <property type="reaction ID" value="UER00669"/>
</dbReference>
<evidence type="ECO:0000256" key="8">
    <source>
        <dbReference type="ARBA" id="ARBA00022840"/>
    </source>
</evidence>
<protein>
    <submittedName>
        <fullName evidence="13">Dhal domain-containing protein</fullName>
    </submittedName>
</protein>
<name>A0A1X2H2L9_SYNRA</name>
<dbReference type="PANTHER" id="PTHR28629:SF4">
    <property type="entry name" value="TRIOKINASE_FMN CYCLASE"/>
    <property type="match status" value="1"/>
</dbReference>
<evidence type="ECO:0000256" key="6">
    <source>
        <dbReference type="ARBA" id="ARBA00022777"/>
    </source>
</evidence>
<dbReference type="Gene3D" id="3.30.1180.20">
    <property type="entry name" value="Dihydroxyacetone kinase, domain 2"/>
    <property type="match status" value="1"/>
</dbReference>
<dbReference type="PROSITE" id="PS51480">
    <property type="entry name" value="DHAL"/>
    <property type="match status" value="1"/>
</dbReference>
<evidence type="ECO:0000256" key="4">
    <source>
        <dbReference type="ARBA" id="ARBA00022679"/>
    </source>
</evidence>
<comment type="pathway">
    <text evidence="2">Polyol metabolism; glycerol fermentation; glycerone phosphate from glycerol (oxidative route): step 2/2.</text>
</comment>
<dbReference type="GO" id="GO:0004371">
    <property type="term" value="F:glycerone kinase activity"/>
    <property type="evidence" value="ECO:0007669"/>
    <property type="project" value="UniProtKB-EC"/>
</dbReference>
<keyword evidence="5" id="KW-0547">Nucleotide-binding</keyword>
<evidence type="ECO:0000256" key="10">
    <source>
        <dbReference type="ARBA" id="ARBA00048898"/>
    </source>
</evidence>
<dbReference type="GO" id="GO:0050354">
    <property type="term" value="F:triokinase activity"/>
    <property type="evidence" value="ECO:0007669"/>
    <property type="project" value="UniProtKB-EC"/>
</dbReference>
<dbReference type="Pfam" id="PF02734">
    <property type="entry name" value="Dak2"/>
    <property type="match status" value="1"/>
</dbReference>
<dbReference type="SUPFAM" id="SSF101473">
    <property type="entry name" value="DhaL-like"/>
    <property type="match status" value="1"/>
</dbReference>
<dbReference type="OMA" id="RPFVTFI"/>
<comment type="similarity">
    <text evidence="3">Belongs to the dihydroxyacetone kinase (DAK) family.</text>
</comment>
<dbReference type="PANTHER" id="PTHR28629">
    <property type="entry name" value="TRIOKINASE/FMN CYCLASE"/>
    <property type="match status" value="1"/>
</dbReference>
<feature type="domain" description="DhaK" evidence="12">
    <location>
        <begin position="1"/>
        <end position="121"/>
    </location>
</feature>
<dbReference type="FunCoup" id="A0A1X2H2L9">
    <property type="interactions" value="485"/>
</dbReference>
<dbReference type="SUPFAM" id="SSF82549">
    <property type="entry name" value="DAK1/DegV-like"/>
    <property type="match status" value="1"/>
</dbReference>
<keyword evidence="6" id="KW-0418">Kinase</keyword>
<dbReference type="Pfam" id="PF02733">
    <property type="entry name" value="Dak1"/>
    <property type="match status" value="1"/>
</dbReference>
<dbReference type="OrthoDB" id="1724672at2759"/>
<comment type="function">
    <text evidence="1">Catalyzes both the phosphorylation of dihydroxyacetone and of glyceraldehyde.</text>
</comment>
<evidence type="ECO:0000256" key="7">
    <source>
        <dbReference type="ARBA" id="ARBA00022798"/>
    </source>
</evidence>
<dbReference type="AlphaFoldDB" id="A0A1X2H2L9"/>
<keyword evidence="7" id="KW-0319">Glycerol metabolism</keyword>
<sequence length="353" mass="37513">MGIHNEPGLVKRSIEPASTLVRSMVDMILDKEDKERAYLQYDSSSKAVLLVNNLGGLSNLELHLVVKEAVEACQGRLLLERVYAGTFLTSIDMQGFSVSLLTPLEKDTLAYLDDPVQAPGWPVHSHAPFSANIDAPLHSKQKQETVSTEGDVPVNPDLVRAAAQAVIAAEPEITSYDTILGDGDCGLTLKAAAAAILEKLPQLPVQSGVQTLLDLADLIENTVGGTSAAIYCIYINALAGSLSKARDQQGLAQWAKASALALEALQVYTMARVGDRTMMDTLIPFVETLSAKQDVAAAIEAAQKGAESTRHMHASMGRASYVPDEDVKKASLPDAGAYGLSALLTGLGKALKY</sequence>
<dbReference type="GO" id="GO:0005829">
    <property type="term" value="C:cytosol"/>
    <property type="evidence" value="ECO:0007669"/>
    <property type="project" value="TreeGrafter"/>
</dbReference>
<dbReference type="SMART" id="SM01120">
    <property type="entry name" value="Dak2"/>
    <property type="match status" value="1"/>
</dbReference>
<dbReference type="PROSITE" id="PS51481">
    <property type="entry name" value="DHAK"/>
    <property type="match status" value="1"/>
</dbReference>